<dbReference type="InterPro" id="IPR036397">
    <property type="entry name" value="RNaseH_sf"/>
</dbReference>
<dbReference type="PANTHER" id="PTHR47331:SF1">
    <property type="entry name" value="GAG-LIKE PROTEIN"/>
    <property type="match status" value="1"/>
</dbReference>
<name>A0AAV1L2R6_9NEOP</name>
<accession>A0AAV1L2R6</accession>
<feature type="region of interest" description="Disordered" evidence="1">
    <location>
        <begin position="311"/>
        <end position="339"/>
    </location>
</feature>
<evidence type="ECO:0000259" key="2">
    <source>
        <dbReference type="PROSITE" id="PS50994"/>
    </source>
</evidence>
<dbReference type="Pfam" id="PF18701">
    <property type="entry name" value="DUF5641"/>
    <property type="match status" value="1"/>
</dbReference>
<gene>
    <name evidence="3" type="ORF">PARMNEM_LOCUS9267</name>
</gene>
<dbReference type="GO" id="GO:0003676">
    <property type="term" value="F:nucleic acid binding"/>
    <property type="evidence" value="ECO:0007669"/>
    <property type="project" value="InterPro"/>
</dbReference>
<protein>
    <recommendedName>
        <fullName evidence="2">Integrase catalytic domain-containing protein</fullName>
    </recommendedName>
</protein>
<dbReference type="PROSITE" id="PS50994">
    <property type="entry name" value="INTEGRASE"/>
    <property type="match status" value="1"/>
</dbReference>
<evidence type="ECO:0000256" key="1">
    <source>
        <dbReference type="SAM" id="MobiDB-lite"/>
    </source>
</evidence>
<dbReference type="PANTHER" id="PTHR47331">
    <property type="entry name" value="PHD-TYPE DOMAIN-CONTAINING PROTEIN"/>
    <property type="match status" value="1"/>
</dbReference>
<dbReference type="AlphaFoldDB" id="A0AAV1L2R6"/>
<evidence type="ECO:0000313" key="4">
    <source>
        <dbReference type="Proteomes" id="UP001314205"/>
    </source>
</evidence>
<keyword evidence="4" id="KW-1185">Reference proteome</keyword>
<comment type="caution">
    <text evidence="3">The sequence shown here is derived from an EMBL/GenBank/DDBJ whole genome shotgun (WGS) entry which is preliminary data.</text>
</comment>
<reference evidence="3 4" key="1">
    <citation type="submission" date="2023-11" db="EMBL/GenBank/DDBJ databases">
        <authorList>
            <person name="Hedman E."/>
            <person name="Englund M."/>
            <person name="Stromberg M."/>
            <person name="Nyberg Akerstrom W."/>
            <person name="Nylinder S."/>
            <person name="Jareborg N."/>
            <person name="Kallberg Y."/>
            <person name="Kronander E."/>
        </authorList>
    </citation>
    <scope>NUCLEOTIDE SEQUENCE [LARGE SCALE GENOMIC DNA]</scope>
</reference>
<evidence type="ECO:0000313" key="3">
    <source>
        <dbReference type="EMBL" id="CAK1588657.1"/>
    </source>
</evidence>
<sequence>MGNLPATRVTPNLPFHVSGVDFAGPFFITDRKGRGCKITKCYLSLFICFATKALHLEVASDLTTDIFILCLRRFISRRGKPLKLYCDNGKNFVGANNEITNFFKFNSESISGFAADEGIQFKFSPPYSPHFGGLWEAGVKSAKYHATRILGDKHLTFEELSTLFAQIEAILNSRPLTPLSSDPNDLNPLTPAHFLIGRPLTSLPTENLLDINLNRLDRYRCLEKLRQHFWERWRKEYLSELQQRHKWQVNQQAFKEGDLAIIKEANLPPLKWRMARIHKLYPGSDGIVRVADVYTKNGIVRRAVHNLCPLTNSSTTGAPQNPEDFEGGGRMLNLERVQE</sequence>
<dbReference type="Proteomes" id="UP001314205">
    <property type="component" value="Unassembled WGS sequence"/>
</dbReference>
<dbReference type="GO" id="GO:0015074">
    <property type="term" value="P:DNA integration"/>
    <property type="evidence" value="ECO:0007669"/>
    <property type="project" value="InterPro"/>
</dbReference>
<dbReference type="InterPro" id="IPR001584">
    <property type="entry name" value="Integrase_cat-core"/>
</dbReference>
<feature type="domain" description="Integrase catalytic" evidence="2">
    <location>
        <begin position="10"/>
        <end position="199"/>
    </location>
</feature>
<dbReference type="SUPFAM" id="SSF53098">
    <property type="entry name" value="Ribonuclease H-like"/>
    <property type="match status" value="1"/>
</dbReference>
<dbReference type="EMBL" id="CAVLGL010000082">
    <property type="protein sequence ID" value="CAK1588657.1"/>
    <property type="molecule type" value="Genomic_DNA"/>
</dbReference>
<proteinExistence type="predicted"/>
<dbReference type="Gene3D" id="3.30.420.10">
    <property type="entry name" value="Ribonuclease H-like superfamily/Ribonuclease H"/>
    <property type="match status" value="1"/>
</dbReference>
<organism evidence="3 4">
    <name type="scientific">Parnassius mnemosyne</name>
    <name type="common">clouded apollo</name>
    <dbReference type="NCBI Taxonomy" id="213953"/>
    <lineage>
        <taxon>Eukaryota</taxon>
        <taxon>Metazoa</taxon>
        <taxon>Ecdysozoa</taxon>
        <taxon>Arthropoda</taxon>
        <taxon>Hexapoda</taxon>
        <taxon>Insecta</taxon>
        <taxon>Pterygota</taxon>
        <taxon>Neoptera</taxon>
        <taxon>Endopterygota</taxon>
        <taxon>Lepidoptera</taxon>
        <taxon>Glossata</taxon>
        <taxon>Ditrysia</taxon>
        <taxon>Papilionoidea</taxon>
        <taxon>Papilionidae</taxon>
        <taxon>Parnassiinae</taxon>
        <taxon>Parnassini</taxon>
        <taxon>Parnassius</taxon>
        <taxon>Driopa</taxon>
    </lineage>
</organism>
<dbReference type="InterPro" id="IPR012337">
    <property type="entry name" value="RNaseH-like_sf"/>
</dbReference>
<dbReference type="InterPro" id="IPR040676">
    <property type="entry name" value="DUF5641"/>
</dbReference>